<dbReference type="InterPro" id="IPR037448">
    <property type="entry name" value="Zig-8"/>
</dbReference>
<keyword evidence="2" id="KW-1133">Transmembrane helix</keyword>
<dbReference type="PANTHER" id="PTHR23279:SF41">
    <property type="entry name" value="DEFECTIVE PROBOSCIS EXTENSION RESPONSE 4-RELATED"/>
    <property type="match status" value="1"/>
</dbReference>
<dbReference type="Proteomes" id="UP000504631">
    <property type="component" value="Unplaced"/>
</dbReference>
<dbReference type="SUPFAM" id="SSF48726">
    <property type="entry name" value="Immunoglobulin"/>
    <property type="match status" value="2"/>
</dbReference>
<dbReference type="GeneID" id="117231593"/>
<dbReference type="CDD" id="cd00096">
    <property type="entry name" value="Ig"/>
    <property type="match status" value="1"/>
</dbReference>
<evidence type="ECO:0000256" key="2">
    <source>
        <dbReference type="SAM" id="Phobius"/>
    </source>
</evidence>
<feature type="region of interest" description="Disordered" evidence="1">
    <location>
        <begin position="53"/>
        <end position="73"/>
    </location>
</feature>
<protein>
    <submittedName>
        <fullName evidence="5">Uncharacterized protein LOC117231593 isoform X1</fullName>
    </submittedName>
</protein>
<dbReference type="KEGG" id="bvk:117231593"/>
<evidence type="ECO:0000313" key="5">
    <source>
        <dbReference type="RefSeq" id="XP_033346062.1"/>
    </source>
</evidence>
<accession>A0A6J3JZ04</accession>
<dbReference type="InterPro" id="IPR036179">
    <property type="entry name" value="Ig-like_dom_sf"/>
</dbReference>
<dbReference type="InterPro" id="IPR007110">
    <property type="entry name" value="Ig-like_dom"/>
</dbReference>
<dbReference type="SMART" id="SM00409">
    <property type="entry name" value="IG"/>
    <property type="match status" value="2"/>
</dbReference>
<reference evidence="5" key="1">
    <citation type="submission" date="2025-08" db="UniProtKB">
        <authorList>
            <consortium name="RefSeq"/>
        </authorList>
    </citation>
    <scope>IDENTIFICATION</scope>
    <source>
        <tissue evidence="5">Muscle</tissue>
    </source>
</reference>
<dbReference type="InterPro" id="IPR003598">
    <property type="entry name" value="Ig_sub2"/>
</dbReference>
<dbReference type="AlphaFoldDB" id="A0A6J3JZ04"/>
<keyword evidence="2" id="KW-0472">Membrane</keyword>
<proteinExistence type="predicted"/>
<dbReference type="GO" id="GO:0050808">
    <property type="term" value="P:synapse organization"/>
    <property type="evidence" value="ECO:0007669"/>
    <property type="project" value="TreeGrafter"/>
</dbReference>
<dbReference type="Gene3D" id="2.60.40.10">
    <property type="entry name" value="Immunoglobulins"/>
    <property type="match status" value="2"/>
</dbReference>
<keyword evidence="2" id="KW-0812">Transmembrane</keyword>
<feature type="compositionally biased region" description="Basic and acidic residues" evidence="1">
    <location>
        <begin position="53"/>
        <end position="62"/>
    </location>
</feature>
<organism evidence="4 5">
    <name type="scientific">Bombus vosnesenskii</name>
    <dbReference type="NCBI Taxonomy" id="207650"/>
    <lineage>
        <taxon>Eukaryota</taxon>
        <taxon>Metazoa</taxon>
        <taxon>Ecdysozoa</taxon>
        <taxon>Arthropoda</taxon>
        <taxon>Hexapoda</taxon>
        <taxon>Insecta</taxon>
        <taxon>Pterygota</taxon>
        <taxon>Neoptera</taxon>
        <taxon>Endopterygota</taxon>
        <taxon>Hymenoptera</taxon>
        <taxon>Apocrita</taxon>
        <taxon>Aculeata</taxon>
        <taxon>Apoidea</taxon>
        <taxon>Anthophila</taxon>
        <taxon>Apidae</taxon>
        <taxon>Bombus</taxon>
        <taxon>Pyrobombus</taxon>
    </lineage>
</organism>
<feature type="domain" description="Ig-like" evidence="3">
    <location>
        <begin position="247"/>
        <end position="342"/>
    </location>
</feature>
<dbReference type="PROSITE" id="PS50835">
    <property type="entry name" value="IG_LIKE"/>
    <property type="match status" value="2"/>
</dbReference>
<name>A0A6J3JZ04_9HYME</name>
<feature type="transmembrane region" description="Helical" evidence="2">
    <location>
        <begin position="25"/>
        <end position="49"/>
    </location>
</feature>
<evidence type="ECO:0000256" key="1">
    <source>
        <dbReference type="SAM" id="MobiDB-lite"/>
    </source>
</evidence>
<evidence type="ECO:0000313" key="4">
    <source>
        <dbReference type="Proteomes" id="UP000504631"/>
    </source>
</evidence>
<dbReference type="SMART" id="SM00408">
    <property type="entry name" value="IGc2"/>
    <property type="match status" value="2"/>
</dbReference>
<dbReference type="InterPro" id="IPR013783">
    <property type="entry name" value="Ig-like_fold"/>
</dbReference>
<feature type="domain" description="Ig-like" evidence="3">
    <location>
        <begin position="74"/>
        <end position="220"/>
    </location>
</feature>
<dbReference type="RefSeq" id="XP_033346062.1">
    <property type="nucleotide sequence ID" value="XM_033490171.1"/>
</dbReference>
<evidence type="ECO:0000259" key="3">
    <source>
        <dbReference type="PROSITE" id="PS50835"/>
    </source>
</evidence>
<dbReference type="GO" id="GO:0032589">
    <property type="term" value="C:neuron projection membrane"/>
    <property type="evidence" value="ECO:0007669"/>
    <property type="project" value="TreeGrafter"/>
</dbReference>
<gene>
    <name evidence="5" type="primary">LOC117231593</name>
</gene>
<dbReference type="InterPro" id="IPR003599">
    <property type="entry name" value="Ig_sub"/>
</dbReference>
<sequence>MKGPRIGGLPSGKKLDFCQEPRHTWTVLLVYLGICALLPVTILSAPVQLREISKEGSQRRPNDANNDSAEGDLPVFEPTAANVSAFVGQTVYLPCRVRNLGDKVVHGGSKEISKDDPVLCEFLRHEKIELAATFPTRISPRDRKLWFGKRATVSWMRSKDLHILTSGNTLFSSDTRFGPQHTPGSDAWTLRLDNARKTDTGKYECQVNTEPKMMYAVQLSVRDPDKPEGYDEPHSQQTRISYESTAPVAAIMGPREQRVPSGSTITLRCVILSPYQTRPIRGVQWLRDNKLLTFQAARGGINVETERGAARTVSELTLAAVTPHDVGKYSCRPTEGRTDTVMLIVEPGERTEAMQRDAGYVSGGCDVRHWAGLLLPFSWFLILARNSQTFLQ</sequence>
<dbReference type="PANTHER" id="PTHR23279">
    <property type="entry name" value="DEFECTIVE PROBOSCIS EXTENSION RESPONSE DPR -RELATED"/>
    <property type="match status" value="1"/>
</dbReference>
<keyword evidence="4" id="KW-1185">Reference proteome</keyword>